<reference evidence="1 2" key="1">
    <citation type="submission" date="2020-04" db="EMBL/GenBank/DDBJ databases">
        <title>MicrobeNet Type strains.</title>
        <authorList>
            <person name="Nicholson A.C."/>
        </authorList>
    </citation>
    <scope>NUCLEOTIDE SEQUENCE [LARGE SCALE GENOMIC DNA]</scope>
    <source>
        <strain evidence="1 2">JCM 3332</strain>
    </source>
</reference>
<evidence type="ECO:0000313" key="1">
    <source>
        <dbReference type="EMBL" id="NKY55538.1"/>
    </source>
</evidence>
<sequence length="307" mass="33736">MTQRTTVTELVALDDETRERLEALILKIEELANFYCDAGPPMPGSALESDFKVLTTQTTVATIPVIGLNALDHLQMAARGVLRARQISAFSTFTLVRSAITAAGLGGWILAAETEKERQSRTLCVAYHEAKNNRTAARELVNNHAERDATPENEHYNARRASALSKIEQLNAQLDMIVADAVRIGVGDSPTAETIKKHIKEKPTDTEIIGVAAALVAPHAYYADFGAKSEIVLRWRTMSAHAHGLSWAARMSVVEATTDEGRQLSIWNPQGEDLLQGIQVAWDLLYGMTDRYIELMGRRPAAQDDVS</sequence>
<evidence type="ECO:0000313" key="2">
    <source>
        <dbReference type="Proteomes" id="UP000570678"/>
    </source>
</evidence>
<protein>
    <submittedName>
        <fullName evidence="1">Uncharacterized protein</fullName>
    </submittedName>
</protein>
<dbReference type="RefSeq" id="WP_157116376.1">
    <property type="nucleotide sequence ID" value="NZ_JAAXOT010000002.1"/>
</dbReference>
<name>A0A846YEE5_9NOCA</name>
<comment type="caution">
    <text evidence="1">The sequence shown here is derived from an EMBL/GenBank/DDBJ whole genome shotgun (WGS) entry which is preliminary data.</text>
</comment>
<proteinExistence type="predicted"/>
<keyword evidence="2" id="KW-1185">Reference proteome</keyword>
<gene>
    <name evidence="1" type="ORF">HGA15_05045</name>
</gene>
<dbReference type="Proteomes" id="UP000570678">
    <property type="component" value="Unassembled WGS sequence"/>
</dbReference>
<dbReference type="AlphaFoldDB" id="A0A846YEE5"/>
<organism evidence="1 2">
    <name type="scientific">Nocardia flavorosea</name>
    <dbReference type="NCBI Taxonomy" id="53429"/>
    <lineage>
        <taxon>Bacteria</taxon>
        <taxon>Bacillati</taxon>
        <taxon>Actinomycetota</taxon>
        <taxon>Actinomycetes</taxon>
        <taxon>Mycobacteriales</taxon>
        <taxon>Nocardiaceae</taxon>
        <taxon>Nocardia</taxon>
    </lineage>
</organism>
<accession>A0A846YEE5</accession>
<dbReference type="EMBL" id="JAAXOT010000002">
    <property type="protein sequence ID" value="NKY55538.1"/>
    <property type="molecule type" value="Genomic_DNA"/>
</dbReference>